<protein>
    <submittedName>
        <fullName evidence="3">Glycosyltransferase</fullName>
        <ecNumber evidence="3">2.4.-.-</ecNumber>
    </submittedName>
</protein>
<evidence type="ECO:0000259" key="1">
    <source>
        <dbReference type="Pfam" id="PF00534"/>
    </source>
</evidence>
<dbReference type="InterPro" id="IPR028098">
    <property type="entry name" value="Glyco_trans_4-like_N"/>
</dbReference>
<dbReference type="SUPFAM" id="SSF53756">
    <property type="entry name" value="UDP-Glycosyltransferase/glycogen phosphorylase"/>
    <property type="match status" value="1"/>
</dbReference>
<dbReference type="RefSeq" id="WP_275614050.1">
    <property type="nucleotide sequence ID" value="NZ_JARFVB010000001.1"/>
</dbReference>
<organism evidence="3 4">
    <name type="scientific">Flagellimonas yonaguniensis</name>
    <dbReference type="NCBI Taxonomy" id="3031325"/>
    <lineage>
        <taxon>Bacteria</taxon>
        <taxon>Pseudomonadati</taxon>
        <taxon>Bacteroidota</taxon>
        <taxon>Flavobacteriia</taxon>
        <taxon>Flavobacteriales</taxon>
        <taxon>Flavobacteriaceae</taxon>
        <taxon>Flagellimonas</taxon>
    </lineage>
</organism>
<dbReference type="GO" id="GO:0016757">
    <property type="term" value="F:glycosyltransferase activity"/>
    <property type="evidence" value="ECO:0007669"/>
    <property type="project" value="UniProtKB-KW"/>
</dbReference>
<gene>
    <name evidence="3" type="ORF">PY092_01285</name>
</gene>
<evidence type="ECO:0000259" key="2">
    <source>
        <dbReference type="Pfam" id="PF13579"/>
    </source>
</evidence>
<dbReference type="Pfam" id="PF13579">
    <property type="entry name" value="Glyco_trans_4_4"/>
    <property type="match status" value="1"/>
</dbReference>
<name>A0ABT5XU96_9FLAO</name>
<feature type="domain" description="Glycosyltransferase subfamily 4-like N-terminal" evidence="2">
    <location>
        <begin position="12"/>
        <end position="150"/>
    </location>
</feature>
<dbReference type="PANTHER" id="PTHR12526">
    <property type="entry name" value="GLYCOSYLTRANSFERASE"/>
    <property type="match status" value="1"/>
</dbReference>
<keyword evidence="3" id="KW-0328">Glycosyltransferase</keyword>
<reference evidence="3 4" key="1">
    <citation type="submission" date="2023-03" db="EMBL/GenBank/DDBJ databases">
        <title>Muricauda XX sp. nov. and Muricauda XXX sp. nov., two novel species isolated from Okinawa Trough.</title>
        <authorList>
            <person name="Cao W."/>
            <person name="Deng X."/>
        </authorList>
    </citation>
    <scope>NUCLEOTIDE SEQUENCE [LARGE SCALE GENOMIC DNA]</scope>
    <source>
        <strain evidence="3 4">334s03</strain>
    </source>
</reference>
<keyword evidence="3" id="KW-0808">Transferase</keyword>
<dbReference type="Gene3D" id="3.40.50.2000">
    <property type="entry name" value="Glycogen Phosphorylase B"/>
    <property type="match status" value="2"/>
</dbReference>
<dbReference type="Proteomes" id="UP001221366">
    <property type="component" value="Unassembled WGS sequence"/>
</dbReference>
<keyword evidence="4" id="KW-1185">Reference proteome</keyword>
<dbReference type="InterPro" id="IPR001296">
    <property type="entry name" value="Glyco_trans_1"/>
</dbReference>
<dbReference type="EC" id="2.4.-.-" evidence="3"/>
<accession>A0ABT5XU96</accession>
<proteinExistence type="predicted"/>
<dbReference type="EMBL" id="JARFVB010000001">
    <property type="protein sequence ID" value="MDF0714767.1"/>
    <property type="molecule type" value="Genomic_DNA"/>
</dbReference>
<evidence type="ECO:0000313" key="3">
    <source>
        <dbReference type="EMBL" id="MDF0714767.1"/>
    </source>
</evidence>
<sequence>MIKVLHVLHSVGGVEVYLRLVSENVDASKISSVIVHGRPMDNREDYLDKNGNRIKEYYLPIQREISPIKDFRCIWGLVKILKKEKPNVVHAHSAKGGIIGRFASLFYPVTVLHTPHAFSYLSQKGGVKQKLFLFIERLFKNFNSILLATSISEQIRGIKEVGYAEENTIVFNNCIKPITDLDLSAIHEYNLPKKYICTVGRPSYQKNIEMMVEVIKKVKAKIPDIHLVVMGVGVVSPNTDKVNDLIEKYALESNITLIKWMERKKIFGIISKAQLYLSTARYEGMPYAMIESLALSKAIIATDCDGNRDLVYDGQNGFLISQGDDGEMAGKVIELYQNEDVRERYGKASQQLFNKGLNIENTIQKLEQVYSEYSSGK</sequence>
<dbReference type="Pfam" id="PF00534">
    <property type="entry name" value="Glycos_transf_1"/>
    <property type="match status" value="1"/>
</dbReference>
<dbReference type="PANTHER" id="PTHR12526:SF630">
    <property type="entry name" value="GLYCOSYLTRANSFERASE"/>
    <property type="match status" value="1"/>
</dbReference>
<feature type="domain" description="Glycosyl transferase family 1" evidence="1">
    <location>
        <begin position="187"/>
        <end position="351"/>
    </location>
</feature>
<comment type="caution">
    <text evidence="3">The sequence shown here is derived from an EMBL/GenBank/DDBJ whole genome shotgun (WGS) entry which is preliminary data.</text>
</comment>
<evidence type="ECO:0000313" key="4">
    <source>
        <dbReference type="Proteomes" id="UP001221366"/>
    </source>
</evidence>